<evidence type="ECO:0000313" key="3">
    <source>
        <dbReference type="EMBL" id="BAT79125.1"/>
    </source>
</evidence>
<proteinExistence type="predicted"/>
<feature type="region of interest" description="Disordered" evidence="1">
    <location>
        <begin position="112"/>
        <end position="206"/>
    </location>
</feature>
<feature type="compositionally biased region" description="Basic residues" evidence="1">
    <location>
        <begin position="165"/>
        <end position="182"/>
    </location>
</feature>
<accession>A0A0S3REL2</accession>
<evidence type="ECO:0000256" key="1">
    <source>
        <dbReference type="SAM" id="MobiDB-lite"/>
    </source>
</evidence>
<protein>
    <recommendedName>
        <fullName evidence="5">DUF4005 domain-containing protein</fullName>
    </recommendedName>
</protein>
<dbReference type="Proteomes" id="UP000291084">
    <property type="component" value="Chromosome 2"/>
</dbReference>
<evidence type="ECO:0008006" key="5">
    <source>
        <dbReference type="Google" id="ProtNLM"/>
    </source>
</evidence>
<feature type="compositionally biased region" description="Polar residues" evidence="1">
    <location>
        <begin position="145"/>
        <end position="156"/>
    </location>
</feature>
<sequence length="226" mass="25152">MGWNWRSILAFLCAQKGVPAEAKERCDGQQLWCATSSYRKLMAHNGKEPSSTLHTVESSKHTDSIFQQHTRPTSSFFPAQFTRPRVQQLHAGASRVIYPYFEKLRAWRSPAATRGGRSTWPGPWGNTQQEVKPTAARHAPHLLPRSSSIHHSNTSAHVPDPLTLQHHHGPASRKGVVSRKKITPTVERCRKQSGPASKGQLPSSTAAHEEGFTNSFFGRQHSPAAW</sequence>
<name>A0A0S3REL2_PHAAN</name>
<feature type="chain" id="PRO_5006616904" description="DUF4005 domain-containing protein" evidence="2">
    <location>
        <begin position="21"/>
        <end position="226"/>
    </location>
</feature>
<keyword evidence="2" id="KW-0732">Signal</keyword>
<gene>
    <name evidence="3" type="primary">Vigan.02G194600</name>
    <name evidence="3" type="ORF">VIGAN_02194600</name>
</gene>
<evidence type="ECO:0000313" key="4">
    <source>
        <dbReference type="Proteomes" id="UP000291084"/>
    </source>
</evidence>
<reference evidence="3 4" key="1">
    <citation type="journal article" date="2015" name="Sci. Rep.">
        <title>The power of single molecule real-time sequencing technology in the de novo assembly of a eukaryotic genome.</title>
        <authorList>
            <person name="Sakai H."/>
            <person name="Naito K."/>
            <person name="Ogiso-Tanaka E."/>
            <person name="Takahashi Y."/>
            <person name="Iseki K."/>
            <person name="Muto C."/>
            <person name="Satou K."/>
            <person name="Teruya K."/>
            <person name="Shiroma A."/>
            <person name="Shimoji M."/>
            <person name="Hirano T."/>
            <person name="Itoh T."/>
            <person name="Kaga A."/>
            <person name="Tomooka N."/>
        </authorList>
    </citation>
    <scope>NUCLEOTIDE SEQUENCE [LARGE SCALE GENOMIC DNA]</scope>
    <source>
        <strain evidence="4">cv. Shumari</strain>
    </source>
</reference>
<dbReference type="AlphaFoldDB" id="A0A0S3REL2"/>
<organism evidence="3 4">
    <name type="scientific">Vigna angularis var. angularis</name>
    <dbReference type="NCBI Taxonomy" id="157739"/>
    <lineage>
        <taxon>Eukaryota</taxon>
        <taxon>Viridiplantae</taxon>
        <taxon>Streptophyta</taxon>
        <taxon>Embryophyta</taxon>
        <taxon>Tracheophyta</taxon>
        <taxon>Spermatophyta</taxon>
        <taxon>Magnoliopsida</taxon>
        <taxon>eudicotyledons</taxon>
        <taxon>Gunneridae</taxon>
        <taxon>Pentapetalae</taxon>
        <taxon>rosids</taxon>
        <taxon>fabids</taxon>
        <taxon>Fabales</taxon>
        <taxon>Fabaceae</taxon>
        <taxon>Papilionoideae</taxon>
        <taxon>50 kb inversion clade</taxon>
        <taxon>NPAAA clade</taxon>
        <taxon>indigoferoid/millettioid clade</taxon>
        <taxon>Phaseoleae</taxon>
        <taxon>Vigna</taxon>
    </lineage>
</organism>
<feature type="signal peptide" evidence="2">
    <location>
        <begin position="1"/>
        <end position="20"/>
    </location>
</feature>
<evidence type="ECO:0000256" key="2">
    <source>
        <dbReference type="SAM" id="SignalP"/>
    </source>
</evidence>
<dbReference type="EMBL" id="AP015035">
    <property type="protein sequence ID" value="BAT79125.1"/>
    <property type="molecule type" value="Genomic_DNA"/>
</dbReference>
<keyword evidence="4" id="KW-1185">Reference proteome</keyword>